<accession>A0ABP9Z8A1</accession>
<dbReference type="EMBL" id="BAABUK010000025">
    <property type="protein sequence ID" value="GAA5815292.1"/>
    <property type="molecule type" value="Genomic_DNA"/>
</dbReference>
<reference evidence="2 3" key="1">
    <citation type="submission" date="2024-04" db="EMBL/GenBank/DDBJ databases">
        <title>genome sequences of Mucor flavus KT1a and Helicostylum pulchrum KT1b strains isolated from the surface of a dry-aged beef.</title>
        <authorList>
            <person name="Toyotome T."/>
            <person name="Hosono M."/>
            <person name="Torimaru M."/>
            <person name="Fukuda K."/>
            <person name="Mikami N."/>
        </authorList>
    </citation>
    <scope>NUCLEOTIDE SEQUENCE [LARGE SCALE GENOMIC DNA]</scope>
    <source>
        <strain evidence="2 3">KT1a</strain>
    </source>
</reference>
<evidence type="ECO:0000313" key="2">
    <source>
        <dbReference type="EMBL" id="GAA5815292.1"/>
    </source>
</evidence>
<comment type="caution">
    <text evidence="2">The sequence shown here is derived from an EMBL/GenBank/DDBJ whole genome shotgun (WGS) entry which is preliminary data.</text>
</comment>
<dbReference type="Proteomes" id="UP001473302">
    <property type="component" value="Unassembled WGS sequence"/>
</dbReference>
<feature type="domain" description="MULE transposase" evidence="1">
    <location>
        <begin position="44"/>
        <end position="107"/>
    </location>
</feature>
<keyword evidence="3" id="KW-1185">Reference proteome</keyword>
<dbReference type="InterPro" id="IPR018289">
    <property type="entry name" value="MULE_transposase_dom"/>
</dbReference>
<proteinExistence type="predicted"/>
<organism evidence="2 3">
    <name type="scientific">Mucor flavus</name>
    <dbReference type="NCBI Taxonomy" id="439312"/>
    <lineage>
        <taxon>Eukaryota</taxon>
        <taxon>Fungi</taxon>
        <taxon>Fungi incertae sedis</taxon>
        <taxon>Mucoromycota</taxon>
        <taxon>Mucoromycotina</taxon>
        <taxon>Mucoromycetes</taxon>
        <taxon>Mucorales</taxon>
        <taxon>Mucorineae</taxon>
        <taxon>Mucoraceae</taxon>
        <taxon>Mucor</taxon>
    </lineage>
</organism>
<sequence>MSFCLQKPVKLQIATATPTLAPAPAPNRARKAIKEARLWPEAITEDATYKTNAHKLSLVNIVGTDITHLQTFAIAAAFVNDETDQTYMWITEELREDVWSTEANFLITEELVFPLVYMHLRNVERPIVLLLTCNHIYYVEFKRTLTGRLKIFIKPILNIGHE</sequence>
<protein>
    <recommendedName>
        <fullName evidence="1">MULE transposase domain-containing protein</fullName>
    </recommendedName>
</protein>
<evidence type="ECO:0000259" key="1">
    <source>
        <dbReference type="Pfam" id="PF10551"/>
    </source>
</evidence>
<name>A0ABP9Z8A1_9FUNG</name>
<gene>
    <name evidence="2" type="ORF">MFLAVUS_008798</name>
</gene>
<evidence type="ECO:0000313" key="3">
    <source>
        <dbReference type="Proteomes" id="UP001473302"/>
    </source>
</evidence>
<dbReference type="Pfam" id="PF10551">
    <property type="entry name" value="MULE"/>
    <property type="match status" value="1"/>
</dbReference>